<keyword evidence="2" id="KW-1185">Reference proteome</keyword>
<evidence type="ECO:0000313" key="2">
    <source>
        <dbReference type="Proteomes" id="UP001631969"/>
    </source>
</evidence>
<accession>A0ACC7P5I9</accession>
<name>A0ACC7P5I9_9BACL</name>
<protein>
    <submittedName>
        <fullName evidence="1">Glycosyltransferase family 2 protein</fullName>
    </submittedName>
</protein>
<comment type="caution">
    <text evidence="1">The sequence shown here is derived from an EMBL/GenBank/DDBJ whole genome shotgun (WGS) entry which is preliminary data.</text>
</comment>
<reference evidence="1" key="1">
    <citation type="submission" date="2024-12" db="EMBL/GenBank/DDBJ databases">
        <authorList>
            <person name="Wu N."/>
        </authorList>
    </citation>
    <scope>NUCLEOTIDE SEQUENCE</scope>
    <source>
        <strain evidence="1">P15</strain>
    </source>
</reference>
<dbReference type="EMBL" id="JBJURJ010000019">
    <property type="protein sequence ID" value="MFM9331509.1"/>
    <property type="molecule type" value="Genomic_DNA"/>
</dbReference>
<organism evidence="1 2">
    <name type="scientific">Paenibacillus mesotrionivorans</name>
    <dbReference type="NCBI Taxonomy" id="3160968"/>
    <lineage>
        <taxon>Bacteria</taxon>
        <taxon>Bacillati</taxon>
        <taxon>Bacillota</taxon>
        <taxon>Bacilli</taxon>
        <taxon>Bacillales</taxon>
        <taxon>Paenibacillaceae</taxon>
        <taxon>Paenibacillus</taxon>
    </lineage>
</organism>
<gene>
    <name evidence="1" type="ORF">ACI1P1_24740</name>
</gene>
<sequence>MENESRLHPNDSINNALLAFPKGIPTSDQCYQLGEHFVKTQEWASAIFWFQLAASMPEQAGTDQASRTWLPHLKLCFCYHQTGDTVKAHYHNEMAARYYPDHPSIVYNQQYYRQLYTQQTPGAERKKDIALSVLIPSLPERAEALNRVMHELQQQIGDKPVELLVATENRKRTIGAKRNLLIEQAQGRFITFVDDDDQLKPHYVDTLLRYIEENPAADCFVFDVAVFLEGVYAKLCKYGIEYNYGSDGEYYYRKPNHLMCHARRLAARHRFADSSYGEDDEWAYRIAMDIRQQVRIPETLYEYVWVNKPADWYVKHNQ</sequence>
<dbReference type="Proteomes" id="UP001631969">
    <property type="component" value="Unassembled WGS sequence"/>
</dbReference>
<evidence type="ECO:0000313" key="1">
    <source>
        <dbReference type="EMBL" id="MFM9331509.1"/>
    </source>
</evidence>
<proteinExistence type="predicted"/>